<feature type="binding site" evidence="3">
    <location>
        <position position="102"/>
    </location>
    <ligand>
        <name>substrate</name>
    </ligand>
</feature>
<dbReference type="InterPro" id="IPR005511">
    <property type="entry name" value="SMP-30"/>
</dbReference>
<evidence type="ECO:0000313" key="6">
    <source>
        <dbReference type="Proteomes" id="UP000190367"/>
    </source>
</evidence>
<name>A0A1T4LME0_9BACT</name>
<accession>A0A1T4LME0</accession>
<reference evidence="6" key="1">
    <citation type="submission" date="2017-02" db="EMBL/GenBank/DDBJ databases">
        <authorList>
            <person name="Varghese N."/>
            <person name="Submissions S."/>
        </authorList>
    </citation>
    <scope>NUCLEOTIDE SEQUENCE [LARGE SCALE GENOMIC DNA]</scope>
    <source>
        <strain evidence="6">DSM 22224</strain>
    </source>
</reference>
<comment type="similarity">
    <text evidence="1">Belongs to the SMP-30/CGR1 family.</text>
</comment>
<evidence type="ECO:0000256" key="3">
    <source>
        <dbReference type="PIRSR" id="PIRSR605511-2"/>
    </source>
</evidence>
<dbReference type="AlphaFoldDB" id="A0A1T4LME0"/>
<dbReference type="PANTHER" id="PTHR10907">
    <property type="entry name" value="REGUCALCIN"/>
    <property type="match status" value="1"/>
</dbReference>
<dbReference type="Proteomes" id="UP000190367">
    <property type="component" value="Unassembled WGS sequence"/>
</dbReference>
<feature type="binding site" evidence="3">
    <location>
        <position position="196"/>
    </location>
    <ligand>
        <name>a divalent metal cation</name>
        <dbReference type="ChEBI" id="CHEBI:60240"/>
    </ligand>
</feature>
<dbReference type="PRINTS" id="PR01790">
    <property type="entry name" value="SMP30FAMILY"/>
</dbReference>
<keyword evidence="3" id="KW-0862">Zinc</keyword>
<protein>
    <submittedName>
        <fullName evidence="5">Sugar lactone lactonase YvrE</fullName>
    </submittedName>
</protein>
<proteinExistence type="inferred from homology"/>
<dbReference type="EMBL" id="FUWZ01000001">
    <property type="protein sequence ID" value="SJZ55920.1"/>
    <property type="molecule type" value="Genomic_DNA"/>
</dbReference>
<dbReference type="OrthoDB" id="2633250at2"/>
<dbReference type="InterPro" id="IPR013658">
    <property type="entry name" value="SGL"/>
</dbReference>
<evidence type="ECO:0000313" key="5">
    <source>
        <dbReference type="EMBL" id="SJZ55920.1"/>
    </source>
</evidence>
<feature type="binding site" evidence="3">
    <location>
        <position position="18"/>
    </location>
    <ligand>
        <name>a divalent metal cation</name>
        <dbReference type="ChEBI" id="CHEBI:60240"/>
    </ligand>
</feature>
<dbReference type="RefSeq" id="WP_078667375.1">
    <property type="nucleotide sequence ID" value="NZ_FUWZ01000001.1"/>
</dbReference>
<dbReference type="Pfam" id="PF08450">
    <property type="entry name" value="SGL"/>
    <property type="match status" value="1"/>
</dbReference>
<comment type="cofactor">
    <cofactor evidence="3">
        <name>Zn(2+)</name>
        <dbReference type="ChEBI" id="CHEBI:29105"/>
    </cofactor>
    <text evidence="3">Binds 1 divalent metal cation per subunit.</text>
</comment>
<dbReference type="STRING" id="634771.SAMN04488128_101720"/>
<evidence type="ECO:0000259" key="4">
    <source>
        <dbReference type="Pfam" id="PF08450"/>
    </source>
</evidence>
<gene>
    <name evidence="5" type="ORF">SAMN04488128_101720</name>
</gene>
<dbReference type="GO" id="GO:0019853">
    <property type="term" value="P:L-ascorbic acid biosynthetic process"/>
    <property type="evidence" value="ECO:0007669"/>
    <property type="project" value="TreeGrafter"/>
</dbReference>
<feature type="binding site" evidence="3">
    <location>
        <position position="148"/>
    </location>
    <ligand>
        <name>a divalent metal cation</name>
        <dbReference type="ChEBI" id="CHEBI:60240"/>
    </ligand>
</feature>
<keyword evidence="3" id="KW-0479">Metal-binding</keyword>
<keyword evidence="6" id="KW-1185">Reference proteome</keyword>
<dbReference type="GO" id="GO:0005509">
    <property type="term" value="F:calcium ion binding"/>
    <property type="evidence" value="ECO:0007669"/>
    <property type="project" value="TreeGrafter"/>
</dbReference>
<feature type="domain" description="SMP-30/Gluconolactonase/LRE-like region" evidence="4">
    <location>
        <begin position="16"/>
        <end position="256"/>
    </location>
</feature>
<dbReference type="InterPro" id="IPR011042">
    <property type="entry name" value="6-blade_b-propeller_TolB-like"/>
</dbReference>
<sequence length="290" mass="32471">MERYQSTLFSTGPFELGEGAFWWPERSAWCWVDILGHSLYMMDGKGQRTQYHIGEYVTMIVPVQGSNELLLGLHGRVARFSPEQGLGRTLAVLDGNPGLRCNDGKCDPAGRLWIGTMHLTTQRDNGALYCIDHNRPPVIKIPQVSISNGIVWYGDRMYFNDTVTNRVQEYAYDVNSGEIKFLRNVVVIPAELGSPDGMTIDSEGMLWVAQWGGGGVYRWNPVNGQLLGKIEVPAPQVSCCVFGGPDMQEMLITTAREHMTPQQLEAHPMSGNVFHARLPFKGLPVNYFKY</sequence>
<organism evidence="5 6">
    <name type="scientific">Chitinophaga eiseniae</name>
    <dbReference type="NCBI Taxonomy" id="634771"/>
    <lineage>
        <taxon>Bacteria</taxon>
        <taxon>Pseudomonadati</taxon>
        <taxon>Bacteroidota</taxon>
        <taxon>Chitinophagia</taxon>
        <taxon>Chitinophagales</taxon>
        <taxon>Chitinophagaceae</taxon>
        <taxon>Chitinophaga</taxon>
    </lineage>
</organism>
<feature type="active site" description="Proton donor/acceptor" evidence="2">
    <location>
        <position position="196"/>
    </location>
</feature>
<feature type="binding site" evidence="3">
    <location>
        <position position="100"/>
    </location>
    <ligand>
        <name>substrate</name>
    </ligand>
</feature>
<evidence type="ECO:0000256" key="2">
    <source>
        <dbReference type="PIRSR" id="PIRSR605511-1"/>
    </source>
</evidence>
<evidence type="ECO:0000256" key="1">
    <source>
        <dbReference type="ARBA" id="ARBA00008853"/>
    </source>
</evidence>
<dbReference type="Gene3D" id="2.120.10.30">
    <property type="entry name" value="TolB, C-terminal domain"/>
    <property type="match status" value="1"/>
</dbReference>
<dbReference type="SUPFAM" id="SSF63829">
    <property type="entry name" value="Calcium-dependent phosphotriesterase"/>
    <property type="match status" value="1"/>
</dbReference>
<dbReference type="PANTHER" id="PTHR10907:SF47">
    <property type="entry name" value="REGUCALCIN"/>
    <property type="match status" value="1"/>
</dbReference>
<dbReference type="GO" id="GO:0004341">
    <property type="term" value="F:gluconolactonase activity"/>
    <property type="evidence" value="ECO:0007669"/>
    <property type="project" value="TreeGrafter"/>
</dbReference>